<feature type="domain" description="AMP-binding enzyme C-terminal" evidence="4">
    <location>
        <begin position="458"/>
        <end position="533"/>
    </location>
</feature>
<evidence type="ECO:0000313" key="5">
    <source>
        <dbReference type="EMBL" id="KAH7577225.1"/>
    </source>
</evidence>
<comment type="similarity">
    <text evidence="1">Belongs to the ATP-dependent AMP-binding enzyme family.</text>
</comment>
<evidence type="ECO:0000256" key="2">
    <source>
        <dbReference type="ARBA" id="ARBA00022598"/>
    </source>
</evidence>
<dbReference type="PROSITE" id="PS00455">
    <property type="entry name" value="AMP_BINDING"/>
    <property type="match status" value="1"/>
</dbReference>
<dbReference type="InterPro" id="IPR045851">
    <property type="entry name" value="AMP-bd_C_sf"/>
</dbReference>
<feature type="domain" description="AMP-dependent synthetase/ligase" evidence="3">
    <location>
        <begin position="45"/>
        <end position="392"/>
    </location>
</feature>
<dbReference type="InterPro" id="IPR020845">
    <property type="entry name" value="AMP-binding_CS"/>
</dbReference>
<dbReference type="InterPro" id="IPR025110">
    <property type="entry name" value="AMP-bd_C"/>
</dbReference>
<dbReference type="PANTHER" id="PTHR24096">
    <property type="entry name" value="LONG-CHAIN-FATTY-ACID--COA LIGASE"/>
    <property type="match status" value="1"/>
</dbReference>
<organism evidence="5 6">
    <name type="scientific">Xanthoceras sorbifolium</name>
    <dbReference type="NCBI Taxonomy" id="99658"/>
    <lineage>
        <taxon>Eukaryota</taxon>
        <taxon>Viridiplantae</taxon>
        <taxon>Streptophyta</taxon>
        <taxon>Embryophyta</taxon>
        <taxon>Tracheophyta</taxon>
        <taxon>Spermatophyta</taxon>
        <taxon>Magnoliopsida</taxon>
        <taxon>eudicotyledons</taxon>
        <taxon>Gunneridae</taxon>
        <taxon>Pentapetalae</taxon>
        <taxon>rosids</taxon>
        <taxon>malvids</taxon>
        <taxon>Sapindales</taxon>
        <taxon>Sapindaceae</taxon>
        <taxon>Xanthoceroideae</taxon>
        <taxon>Xanthoceras</taxon>
    </lineage>
</organism>
<dbReference type="Pfam" id="PF13193">
    <property type="entry name" value="AMP-binding_C"/>
    <property type="match status" value="1"/>
</dbReference>
<evidence type="ECO:0000259" key="3">
    <source>
        <dbReference type="Pfam" id="PF00501"/>
    </source>
</evidence>
<name>A0ABQ8IL57_9ROSI</name>
<dbReference type="Gene3D" id="3.40.50.12780">
    <property type="entry name" value="N-terminal domain of ligase-like"/>
    <property type="match status" value="1"/>
</dbReference>
<dbReference type="CDD" id="cd05904">
    <property type="entry name" value="4CL"/>
    <property type="match status" value="1"/>
</dbReference>
<dbReference type="Proteomes" id="UP000827721">
    <property type="component" value="Unassembled WGS sequence"/>
</dbReference>
<sequence>MDPKSGFNSLTKTFHSLRPPVNLPREDTPLSVTEYAFSLRANLPWPDSVAFINPLTAQRLFYSDFIQKTNSLAAYLQRVIKLSKNDVAFVLSPNSVQVPILYFSLLSLGVVVSPANPVSTEYEISRLVQLSKPVIAFATSSTVHKLPKLKHQTILIDSPEFYSVMMNSKHQLDPVRVSQSDLAAILYSSGTTGQVKGVMLTHRNLTAQVAISCSFWQQRESPAVMLYTMPYFHIFGFFYCLRSVALSEIVVVMERFDMKKMLKAVEEFRVTHTALTPPVVVAMSKGGLTEGYDLSSLEGVLCGAAPLGKDVIAAFSSRFPKLELVQGYGLTESAGSIFRTVGPEECKHWGSAGRISGGIDSKIVDPETGEALPPLRVGELWLRGPTIMKVYFKLQLGDHISSGAGYIGDTGATSETLLKDGWMRTGDLCYIGEDGFLFVVDRLKELIKYKGYQVAPVELEQLLLSHPDIADAAVIPYPDEEAGQVPMAFVVRQPQSSLNQAQIMDFVAKQVAPYKKIRRVAFVNSIPKSPSGKILRKNLRKVAVQLGLHLGCEFLIS</sequence>
<protein>
    <recommendedName>
        <fullName evidence="7">4-coumarate--CoA ligase</fullName>
    </recommendedName>
</protein>
<dbReference type="EMBL" id="JAFEMO010000001">
    <property type="protein sequence ID" value="KAH7577225.1"/>
    <property type="molecule type" value="Genomic_DNA"/>
</dbReference>
<dbReference type="Gene3D" id="3.30.300.30">
    <property type="match status" value="1"/>
</dbReference>
<evidence type="ECO:0000256" key="1">
    <source>
        <dbReference type="ARBA" id="ARBA00006432"/>
    </source>
</evidence>
<dbReference type="InterPro" id="IPR000873">
    <property type="entry name" value="AMP-dep_synth/lig_dom"/>
</dbReference>
<keyword evidence="2" id="KW-0436">Ligase</keyword>
<reference evidence="5 6" key="1">
    <citation type="submission" date="2021-02" db="EMBL/GenBank/DDBJ databases">
        <title>Plant Genome Project.</title>
        <authorList>
            <person name="Zhang R.-G."/>
        </authorList>
    </citation>
    <scope>NUCLEOTIDE SEQUENCE [LARGE SCALE GENOMIC DNA]</scope>
    <source>
        <tissue evidence="5">Leaves</tissue>
    </source>
</reference>
<accession>A0ABQ8IL57</accession>
<dbReference type="InterPro" id="IPR042099">
    <property type="entry name" value="ANL_N_sf"/>
</dbReference>
<gene>
    <name evidence="5" type="ORF">JRO89_XS01G0224600</name>
</gene>
<evidence type="ECO:0000259" key="4">
    <source>
        <dbReference type="Pfam" id="PF13193"/>
    </source>
</evidence>
<dbReference type="PANTHER" id="PTHR24096:SF160">
    <property type="entry name" value="4-COUMARATE--COA LIGASE-LIKE 9"/>
    <property type="match status" value="1"/>
</dbReference>
<proteinExistence type="inferred from homology"/>
<keyword evidence="6" id="KW-1185">Reference proteome</keyword>
<comment type="caution">
    <text evidence="5">The sequence shown here is derived from an EMBL/GenBank/DDBJ whole genome shotgun (WGS) entry which is preliminary data.</text>
</comment>
<dbReference type="Pfam" id="PF00501">
    <property type="entry name" value="AMP-binding"/>
    <property type="match status" value="1"/>
</dbReference>
<dbReference type="SUPFAM" id="SSF56801">
    <property type="entry name" value="Acetyl-CoA synthetase-like"/>
    <property type="match status" value="1"/>
</dbReference>
<evidence type="ECO:0000313" key="6">
    <source>
        <dbReference type="Proteomes" id="UP000827721"/>
    </source>
</evidence>
<evidence type="ECO:0008006" key="7">
    <source>
        <dbReference type="Google" id="ProtNLM"/>
    </source>
</evidence>